<feature type="region of interest" description="Disordered" evidence="1">
    <location>
        <begin position="44"/>
        <end position="81"/>
    </location>
</feature>
<evidence type="ECO:0000313" key="4">
    <source>
        <dbReference type="Proteomes" id="UP000756132"/>
    </source>
</evidence>
<dbReference type="Proteomes" id="UP000756132">
    <property type="component" value="Chromosome 11"/>
</dbReference>
<protein>
    <submittedName>
        <fullName evidence="3">Uncharacterized protein</fullName>
    </submittedName>
</protein>
<feature type="transmembrane region" description="Helical" evidence="2">
    <location>
        <begin position="14"/>
        <end position="38"/>
    </location>
</feature>
<proteinExistence type="predicted"/>
<evidence type="ECO:0000256" key="1">
    <source>
        <dbReference type="SAM" id="MobiDB-lite"/>
    </source>
</evidence>
<dbReference type="InterPro" id="IPR013901">
    <property type="entry name" value="Anthrone_oxy"/>
</dbReference>
<dbReference type="GeneID" id="71992520"/>
<keyword evidence="2" id="KW-0472">Membrane</keyword>
<gene>
    <name evidence="3" type="ORF">CLAFUR5_12642</name>
</gene>
<keyword evidence="4" id="KW-1185">Reference proteome</keyword>
<organism evidence="3 4">
    <name type="scientific">Passalora fulva</name>
    <name type="common">Tomato leaf mold</name>
    <name type="synonym">Cladosporium fulvum</name>
    <dbReference type="NCBI Taxonomy" id="5499"/>
    <lineage>
        <taxon>Eukaryota</taxon>
        <taxon>Fungi</taxon>
        <taxon>Dikarya</taxon>
        <taxon>Ascomycota</taxon>
        <taxon>Pezizomycotina</taxon>
        <taxon>Dothideomycetes</taxon>
        <taxon>Dothideomycetidae</taxon>
        <taxon>Mycosphaerellales</taxon>
        <taxon>Mycosphaerellaceae</taxon>
        <taxon>Fulvia</taxon>
    </lineage>
</organism>
<feature type="transmembrane region" description="Helical" evidence="2">
    <location>
        <begin position="112"/>
        <end position="132"/>
    </location>
</feature>
<keyword evidence="2" id="KW-1133">Transmembrane helix</keyword>
<dbReference type="OMA" id="WRKWASA"/>
<keyword evidence="2" id="KW-0812">Transmembrane</keyword>
<name>A0A9Q8PJF3_PASFU</name>
<reference evidence="3" key="2">
    <citation type="journal article" date="2022" name="Microb. Genom.">
        <title>A chromosome-scale genome assembly of the tomato pathogen Cladosporium fulvum reveals a compartmentalized genome architecture and the presence of a dispensable chromosome.</title>
        <authorList>
            <person name="Zaccaron A.Z."/>
            <person name="Chen L.H."/>
            <person name="Samaras A."/>
            <person name="Stergiopoulos I."/>
        </authorList>
    </citation>
    <scope>NUCLEOTIDE SEQUENCE</scope>
    <source>
        <strain evidence="3">Race5_Kim</strain>
    </source>
</reference>
<reference evidence="3" key="1">
    <citation type="submission" date="2021-12" db="EMBL/GenBank/DDBJ databases">
        <authorList>
            <person name="Zaccaron A."/>
            <person name="Stergiopoulos I."/>
        </authorList>
    </citation>
    <scope>NUCLEOTIDE SEQUENCE</scope>
    <source>
        <strain evidence="3">Race5_Kim</strain>
    </source>
</reference>
<accession>A0A9Q8PJF3</accession>
<dbReference type="Pfam" id="PF08592">
    <property type="entry name" value="Anthrone_oxy"/>
    <property type="match status" value="1"/>
</dbReference>
<dbReference type="KEGG" id="ffu:CLAFUR5_12642"/>
<dbReference type="EMBL" id="CP090173">
    <property type="protein sequence ID" value="UJO23759.1"/>
    <property type="molecule type" value="Genomic_DNA"/>
</dbReference>
<dbReference type="AlphaFoldDB" id="A0A9Q8PJF3"/>
<sequence length="228" mass="24774">MATDSRTWIGLKGIALASTFAIASSQTTTALVFIPALLRPLETSRSASSSPSQPPSRPASSLRVPQLQEESGRLTPSATPSSSKAFFDFSIGSSGTYKAVAQQFARMEALNFPFVVPIELFAIGVFSVSAYRARSVGNLEWRKWASAAAILGSVFPYRIALMEGLVHKIKRIGGDEEKVEPYEDAPPDREMERGNTVEFVRSWNVYNVARAGIIYVATFTGLVAFALE</sequence>
<evidence type="ECO:0000313" key="3">
    <source>
        <dbReference type="EMBL" id="UJO23759.1"/>
    </source>
</evidence>
<dbReference type="RefSeq" id="XP_047768125.1">
    <property type="nucleotide sequence ID" value="XM_047911790.1"/>
</dbReference>
<dbReference type="OrthoDB" id="3644822at2759"/>
<evidence type="ECO:0000256" key="2">
    <source>
        <dbReference type="SAM" id="Phobius"/>
    </source>
</evidence>
<feature type="transmembrane region" description="Helical" evidence="2">
    <location>
        <begin position="144"/>
        <end position="161"/>
    </location>
</feature>
<feature type="transmembrane region" description="Helical" evidence="2">
    <location>
        <begin position="208"/>
        <end position="227"/>
    </location>
</feature>